<dbReference type="RefSeq" id="WP_027305506.1">
    <property type="nucleotide sequence ID" value="NZ_CP063091.1"/>
</dbReference>
<keyword evidence="1" id="KW-1133">Transmembrane helix</keyword>
<organism evidence="2 3">
    <name type="scientific">Campylobacter cuniculorum</name>
    <dbReference type="NCBI Taxonomy" id="374106"/>
    <lineage>
        <taxon>Bacteria</taxon>
        <taxon>Pseudomonadati</taxon>
        <taxon>Campylobacterota</taxon>
        <taxon>Epsilonproteobacteria</taxon>
        <taxon>Campylobacterales</taxon>
        <taxon>Campylobacteraceae</taxon>
        <taxon>Campylobacter</taxon>
    </lineage>
</organism>
<evidence type="ECO:0000313" key="3">
    <source>
        <dbReference type="Proteomes" id="UP000594874"/>
    </source>
</evidence>
<keyword evidence="1" id="KW-0812">Transmembrane</keyword>
<feature type="transmembrane region" description="Helical" evidence="1">
    <location>
        <begin position="92"/>
        <end position="112"/>
    </location>
</feature>
<evidence type="ECO:0000256" key="1">
    <source>
        <dbReference type="SAM" id="Phobius"/>
    </source>
</evidence>
<gene>
    <name evidence="2" type="ORF">A0071_01625</name>
</gene>
<protein>
    <submittedName>
        <fullName evidence="2">Uncharacterized protein</fullName>
    </submittedName>
</protein>
<reference evidence="2 3" key="1">
    <citation type="submission" date="2020-10" db="EMBL/GenBank/DDBJ databases">
        <title>Campylobacter and Helicobacter PacBio genomes.</title>
        <authorList>
            <person name="Lane C."/>
        </authorList>
    </citation>
    <scope>NUCLEOTIDE SEQUENCE [LARGE SCALE GENOMIC DNA]</scope>
    <source>
        <strain evidence="2 3">2010D-8469</strain>
    </source>
</reference>
<sequence length="170" mass="20284">MAFMNFKGFFYARNDLRLLKIEKVSQLDGAFYKDYTLVCVKDELNTESEIFSYKSFKKDLFKENDEILISNWNEKIILFRNLTQKTHNFKEALLYQFILLGFLLLASAFFALLTSINEFSAVDLFFFMLCLVLLIMAFINFSLLQKQIRILARFDKESIREFLKQRLKKK</sequence>
<dbReference type="Proteomes" id="UP000594874">
    <property type="component" value="Chromosome"/>
</dbReference>
<keyword evidence="1" id="KW-0472">Membrane</keyword>
<keyword evidence="3" id="KW-1185">Reference proteome</keyword>
<feature type="transmembrane region" description="Helical" evidence="1">
    <location>
        <begin position="124"/>
        <end position="144"/>
    </location>
</feature>
<accession>A0ABX6TY12</accession>
<proteinExistence type="predicted"/>
<name>A0ABX6TY12_9BACT</name>
<evidence type="ECO:0000313" key="2">
    <source>
        <dbReference type="EMBL" id="QOR04677.1"/>
    </source>
</evidence>
<dbReference type="EMBL" id="CP063091">
    <property type="protein sequence ID" value="QOR04677.1"/>
    <property type="molecule type" value="Genomic_DNA"/>
</dbReference>